<dbReference type="PIRSF" id="PIRSF019435">
    <property type="entry name" value="UCP019435"/>
    <property type="match status" value="1"/>
</dbReference>
<dbReference type="PANTHER" id="PTHR39640:SF1">
    <property type="entry name" value="DUF790 FAMILY PROTEIN"/>
    <property type="match status" value="1"/>
</dbReference>
<comment type="caution">
    <text evidence="1">The sequence shown here is derived from an EMBL/GenBank/DDBJ whole genome shotgun (WGS) entry which is preliminary data.</text>
</comment>
<reference evidence="1 2" key="1">
    <citation type="journal article" date="2013" name="Nature">
        <title>Anaerobic oxidation of methane coupled to nitrate reduction in a novel archaeal lineage.</title>
        <authorList>
            <person name="Haroon M.F."/>
            <person name="Hu S."/>
            <person name="Shi Y."/>
            <person name="Imelfort M."/>
            <person name="Keller J."/>
            <person name="Hugenholtz P."/>
            <person name="Yuan Z."/>
            <person name="Tyson G.W."/>
        </authorList>
    </citation>
    <scope>NUCLEOTIDE SEQUENCE [LARGE SCALE GENOMIC DNA]</scope>
    <source>
        <strain evidence="1 2">ANME-2d</strain>
    </source>
</reference>
<protein>
    <recommendedName>
        <fullName evidence="3">DUF790 family protein</fullName>
    </recommendedName>
</protein>
<dbReference type="OrthoDB" id="57367at2157"/>
<proteinExistence type="predicted"/>
<dbReference type="EMBL" id="JMIY01000007">
    <property type="protein sequence ID" value="KCZ70868.1"/>
    <property type="molecule type" value="Genomic_DNA"/>
</dbReference>
<evidence type="ECO:0008006" key="3">
    <source>
        <dbReference type="Google" id="ProtNLM"/>
    </source>
</evidence>
<organism evidence="1 2">
    <name type="scientific">Candidatus Methanoperedens nitratireducens</name>
    <dbReference type="NCBI Taxonomy" id="1392998"/>
    <lineage>
        <taxon>Archaea</taxon>
        <taxon>Methanobacteriati</taxon>
        <taxon>Methanobacteriota</taxon>
        <taxon>Stenosarchaea group</taxon>
        <taxon>Methanomicrobia</taxon>
        <taxon>Methanosarcinales</taxon>
        <taxon>ANME-2 cluster</taxon>
        <taxon>Candidatus Methanoperedentaceae</taxon>
        <taxon>Candidatus Methanoperedens</taxon>
    </lineage>
</organism>
<dbReference type="PATRIC" id="fig|1392998.3.peg.3195"/>
<dbReference type="Proteomes" id="UP000027153">
    <property type="component" value="Unassembled WGS sequence"/>
</dbReference>
<sequence length="494" mass="57190">MLTGDLLVTRIHKGKIEPVYAALDQEYIEIAGSVIDIFQRHVGETYGELLEEIGDFEEINYRLVRGLAALLERRCVIDTDAAIDPIIARRAVFEECKEIVTAPEERQKILSRTADKLSIRPEHLEKALWADQEENLLIREFQTITPENLLMQYNLSLTQTLLFRAVGMEIQIEDNYQHVFRKIKQLGLMYSIEQGKIYLDGPISLFKLTERYGTSLAKLLPAIIRSSRWSLSASILKKTMQGKRIFDFVLDHTRQVFNTDIFEEAFDSAIEKEFSLLSFNDWSIRREPAVLKAGQYAFIPDFSLERNASRVYVEIVGFWTPEYLKNKTQKINQLKESIILLVDRNLACSGSEFKTDNLIFYDKKIPYLEIIRILRKYEEEQLLEESTKLENIEISLDGDVINIDEVARRYSVSAEALKRIITHSSRDYLLFGDQLVNSKIIKEIRSELNSVKKHNDAIKIFEKYGLKGHCQILEFLGYRVKWSGLDPDNAEIVA</sequence>
<keyword evidence="2" id="KW-1185">Reference proteome</keyword>
<evidence type="ECO:0000313" key="2">
    <source>
        <dbReference type="Proteomes" id="UP000027153"/>
    </source>
</evidence>
<name>A0A062V2P3_9EURY</name>
<gene>
    <name evidence="1" type="ORF">ANME2D_02893</name>
</gene>
<dbReference type="AlphaFoldDB" id="A0A062V2P3"/>
<dbReference type="Pfam" id="PF05626">
    <property type="entry name" value="DUF790"/>
    <property type="match status" value="1"/>
</dbReference>
<accession>A0A062V2P3</accession>
<dbReference type="RefSeq" id="WP_048092844.1">
    <property type="nucleotide sequence ID" value="NZ_JMIY01000007.1"/>
</dbReference>
<dbReference type="InterPro" id="IPR008508">
    <property type="entry name" value="Bax1"/>
</dbReference>
<dbReference type="PANTHER" id="PTHR39640">
    <property type="entry name" value="VNG6129C"/>
    <property type="match status" value="1"/>
</dbReference>
<evidence type="ECO:0000313" key="1">
    <source>
        <dbReference type="EMBL" id="KCZ70868.1"/>
    </source>
</evidence>